<accession>A0A1M4VCW2</accession>
<dbReference type="EMBL" id="FQUU01000003">
    <property type="protein sequence ID" value="SHE66737.1"/>
    <property type="molecule type" value="Genomic_DNA"/>
</dbReference>
<evidence type="ECO:0000313" key="1">
    <source>
        <dbReference type="EMBL" id="SHE66737.1"/>
    </source>
</evidence>
<keyword evidence="2" id="KW-1185">Reference proteome</keyword>
<evidence type="ECO:0000313" key="2">
    <source>
        <dbReference type="Proteomes" id="UP000184048"/>
    </source>
</evidence>
<dbReference type="Pfam" id="PF04245">
    <property type="entry name" value="NA37"/>
    <property type="match status" value="1"/>
</dbReference>
<evidence type="ECO:0008006" key="3">
    <source>
        <dbReference type="Google" id="ProtNLM"/>
    </source>
</evidence>
<dbReference type="RefSeq" id="WP_084079807.1">
    <property type="nucleotide sequence ID" value="NZ_FQUU01000003.1"/>
</dbReference>
<dbReference type="InterPro" id="IPR007358">
    <property type="entry name" value="Nucleoid_associated_NdpA"/>
</dbReference>
<sequence>MIAMTIDTPCLKAVCMHYVGSKNNIDALHISHESLELDGDSIKLLQDGFLNKFKTIPEQYAFHHTDSLKFNEVYTYCRQLFEDPSSLSQVSGAIARHLYESSTHPKVKGGEFYIAYFDGLPMQSRMYKAIGLFKTENKSIFLDASRQHGSFQLDMKEGVELSKIDKGCLVINTKEEQGYDVMIFDNQNRGEEAQYWKETFLGLTAQQNEFHHTSHFLSLTKQFITEQLETELKLPKTDQVELLNKSIDYFKSKESFDIEEFQNEVFTNDELIGSFRSFGSRYIESSDFDIASSFEISPEAVKKQARIFKSVVKLDKNFHIYIHGRTDLIEKGVDMDGRKFYKIYYQDEA</sequence>
<dbReference type="GO" id="GO:0009295">
    <property type="term" value="C:nucleoid"/>
    <property type="evidence" value="ECO:0007669"/>
    <property type="project" value="InterPro"/>
</dbReference>
<dbReference type="OrthoDB" id="9153118at2"/>
<dbReference type="STRING" id="1121884.SAMN02745131_00814"/>
<reference evidence="1 2" key="1">
    <citation type="submission" date="2016-11" db="EMBL/GenBank/DDBJ databases">
        <authorList>
            <person name="Jaros S."/>
            <person name="Januszkiewicz K."/>
            <person name="Wedrychowicz H."/>
        </authorList>
    </citation>
    <scope>NUCLEOTIDE SEQUENCE [LARGE SCALE GENOMIC DNA]</scope>
    <source>
        <strain evidence="1 2">DSM 18119</strain>
    </source>
</reference>
<dbReference type="AlphaFoldDB" id="A0A1M4VCW2"/>
<dbReference type="Proteomes" id="UP000184048">
    <property type="component" value="Unassembled WGS sequence"/>
</dbReference>
<proteinExistence type="predicted"/>
<gene>
    <name evidence="1" type="ORF">SAMN02745131_00814</name>
</gene>
<organism evidence="1 2">
    <name type="scientific">Flavisolibacter ginsengisoli DSM 18119</name>
    <dbReference type="NCBI Taxonomy" id="1121884"/>
    <lineage>
        <taxon>Bacteria</taxon>
        <taxon>Pseudomonadati</taxon>
        <taxon>Bacteroidota</taxon>
        <taxon>Chitinophagia</taxon>
        <taxon>Chitinophagales</taxon>
        <taxon>Chitinophagaceae</taxon>
        <taxon>Flavisolibacter</taxon>
    </lineage>
</organism>
<protein>
    <recommendedName>
        <fullName evidence="3">Nucleoid associated protein NdpA</fullName>
    </recommendedName>
</protein>
<name>A0A1M4VCW2_9BACT</name>